<dbReference type="PROSITE" id="PS51128">
    <property type="entry name" value="ZF_DKSA_2"/>
    <property type="match status" value="1"/>
</dbReference>
<dbReference type="Gene3D" id="1.20.120.910">
    <property type="entry name" value="DksA, coiled-coil domain"/>
    <property type="match status" value="1"/>
</dbReference>
<proteinExistence type="predicted"/>
<sequence length="117" mass="13572">MNTKQTGNYQLKLKNELECVRNKFLSELKQSKHPYTGELALLLEKNSPNEWLDLIANKLSSEQFPRYRRLMQLEAALCQIEIGQFGYCCDCEAPLSQEELQQDAAAQRCHRCHPKVN</sequence>
<evidence type="ECO:0000256" key="1">
    <source>
        <dbReference type="PROSITE-ProRule" id="PRU00510"/>
    </source>
</evidence>
<comment type="caution">
    <text evidence="2">The sequence shown here is derived from an EMBL/GenBank/DDBJ whole genome shotgun (WGS) entry which is preliminary data.</text>
</comment>
<dbReference type="AlphaFoldDB" id="A0AAD4FRS3"/>
<accession>A0AAD4FRS3</accession>
<evidence type="ECO:0008006" key="4">
    <source>
        <dbReference type="Google" id="ProtNLM"/>
    </source>
</evidence>
<reference evidence="2" key="1">
    <citation type="journal article" date="2012" name="J. Bacteriol.">
        <title>Genome sequences of type strains of seven species of the marine bacterium Pseudoalteromonas.</title>
        <authorList>
            <person name="Xie B.B."/>
            <person name="Shu Y.L."/>
            <person name="Qin Q.L."/>
            <person name="Rong J.C."/>
            <person name="Zhang X.Y."/>
            <person name="Chen X.L."/>
            <person name="Shi M."/>
            <person name="He H.L."/>
            <person name="Zhou B.C."/>
            <person name="Zhang Y.Z."/>
        </authorList>
    </citation>
    <scope>NUCLEOTIDE SEQUENCE</scope>
    <source>
        <strain evidence="2">DSM 8771</strain>
    </source>
</reference>
<dbReference type="EMBL" id="AHBZ03000021">
    <property type="protein sequence ID" value="KAF7770182.1"/>
    <property type="molecule type" value="Genomic_DNA"/>
</dbReference>
<reference evidence="2" key="2">
    <citation type="submission" date="2015-03" db="EMBL/GenBank/DDBJ databases">
        <title>Genome sequence of Pseudoalteromonas citrea.</title>
        <authorList>
            <person name="Xie B.-B."/>
            <person name="Rong J.-C."/>
            <person name="Qin Q.-L."/>
            <person name="Zhang Y.-Z."/>
        </authorList>
    </citation>
    <scope>NUCLEOTIDE SEQUENCE</scope>
    <source>
        <strain evidence="2">DSM 8771</strain>
    </source>
</reference>
<evidence type="ECO:0000313" key="3">
    <source>
        <dbReference type="Proteomes" id="UP000016487"/>
    </source>
</evidence>
<gene>
    <name evidence="2" type="ORF">PCIT_a3166</name>
</gene>
<dbReference type="Proteomes" id="UP000016487">
    <property type="component" value="Unassembled WGS sequence"/>
</dbReference>
<dbReference type="RefSeq" id="WP_010365010.1">
    <property type="nucleotide sequence ID" value="NZ_AHBZ03000021.1"/>
</dbReference>
<feature type="zinc finger region" description="dksA C4-type" evidence="1">
    <location>
        <begin position="88"/>
        <end position="112"/>
    </location>
</feature>
<name>A0AAD4FRS3_9GAMM</name>
<evidence type="ECO:0000313" key="2">
    <source>
        <dbReference type="EMBL" id="KAF7770182.1"/>
    </source>
</evidence>
<protein>
    <recommendedName>
        <fullName evidence="4">Conjugal transfer protein TraR</fullName>
    </recommendedName>
</protein>
<organism evidence="2 3">
    <name type="scientific">Pseudoalteromonas citrea</name>
    <dbReference type="NCBI Taxonomy" id="43655"/>
    <lineage>
        <taxon>Bacteria</taxon>
        <taxon>Pseudomonadati</taxon>
        <taxon>Pseudomonadota</taxon>
        <taxon>Gammaproteobacteria</taxon>
        <taxon>Alteromonadales</taxon>
        <taxon>Pseudoalteromonadaceae</taxon>
        <taxon>Pseudoalteromonas</taxon>
    </lineage>
</organism>